<evidence type="ECO:0000259" key="11">
    <source>
        <dbReference type="PROSITE" id="PS50111"/>
    </source>
</evidence>
<reference evidence="13 14" key="1">
    <citation type="submission" date="2016-10" db="EMBL/GenBank/DDBJ databases">
        <authorList>
            <person name="Varghese N."/>
            <person name="Submissions S."/>
        </authorList>
    </citation>
    <scope>NUCLEOTIDE SEQUENCE [LARGE SCALE GENOMIC DNA]</scope>
    <source>
        <strain evidence="13 14">CIP 109853</strain>
    </source>
</reference>
<dbReference type="Proteomes" id="UP000198512">
    <property type="component" value="Unassembled WGS sequence"/>
</dbReference>
<evidence type="ECO:0000256" key="10">
    <source>
        <dbReference type="SAM" id="Phobius"/>
    </source>
</evidence>
<protein>
    <submittedName>
        <fullName evidence="13">Methyl-accepting chemotaxis protein</fullName>
    </submittedName>
</protein>
<comment type="caution">
    <text evidence="13">The sequence shown here is derived from an EMBL/GenBank/DDBJ whole genome shotgun (WGS) entry which is preliminary data.</text>
</comment>
<evidence type="ECO:0000256" key="6">
    <source>
        <dbReference type="ARBA" id="ARBA00023136"/>
    </source>
</evidence>
<dbReference type="InterPro" id="IPR004089">
    <property type="entry name" value="MCPsignal_dom"/>
</dbReference>
<evidence type="ECO:0000256" key="3">
    <source>
        <dbReference type="ARBA" id="ARBA00022481"/>
    </source>
</evidence>
<keyword evidence="5 10" id="KW-1133">Transmembrane helix</keyword>
<organism evidence="13 14">
    <name type="scientific">Pseudomonas cuatrocienegasensis</name>
    <dbReference type="NCBI Taxonomy" id="543360"/>
    <lineage>
        <taxon>Bacteria</taxon>
        <taxon>Pseudomonadati</taxon>
        <taxon>Pseudomonadota</taxon>
        <taxon>Gammaproteobacteria</taxon>
        <taxon>Pseudomonadales</taxon>
        <taxon>Pseudomonadaceae</taxon>
        <taxon>Pseudomonas</taxon>
    </lineage>
</organism>
<evidence type="ECO:0000256" key="7">
    <source>
        <dbReference type="ARBA" id="ARBA00023224"/>
    </source>
</evidence>
<keyword evidence="6 10" id="KW-0472">Membrane</keyword>
<gene>
    <name evidence="13" type="ORF">SAMN05216600_11064</name>
</gene>
<evidence type="ECO:0000256" key="1">
    <source>
        <dbReference type="ARBA" id="ARBA00004651"/>
    </source>
</evidence>
<evidence type="ECO:0000256" key="5">
    <source>
        <dbReference type="ARBA" id="ARBA00022989"/>
    </source>
</evidence>
<name>A0ABY1BGH2_9PSED</name>
<feature type="domain" description="Methyl-accepting transducer" evidence="11">
    <location>
        <begin position="384"/>
        <end position="620"/>
    </location>
</feature>
<proteinExistence type="inferred from homology"/>
<keyword evidence="14" id="KW-1185">Reference proteome</keyword>
<dbReference type="PANTHER" id="PTHR32089:SF119">
    <property type="entry name" value="METHYL-ACCEPTING CHEMOTAXIS PROTEIN CTPL"/>
    <property type="match status" value="1"/>
</dbReference>
<comment type="subcellular location">
    <subcellularLocation>
        <location evidence="1">Cell membrane</location>
        <topology evidence="1">Multi-pass membrane protein</topology>
    </subcellularLocation>
</comment>
<dbReference type="SMART" id="SM00283">
    <property type="entry name" value="MA"/>
    <property type="match status" value="1"/>
</dbReference>
<dbReference type="EMBL" id="FOFP01000010">
    <property type="protein sequence ID" value="SEQ81166.1"/>
    <property type="molecule type" value="Genomic_DNA"/>
</dbReference>
<evidence type="ECO:0000256" key="8">
    <source>
        <dbReference type="ARBA" id="ARBA00029447"/>
    </source>
</evidence>
<dbReference type="Pfam" id="PF00015">
    <property type="entry name" value="MCPsignal"/>
    <property type="match status" value="1"/>
</dbReference>
<evidence type="ECO:0000256" key="4">
    <source>
        <dbReference type="ARBA" id="ARBA00022692"/>
    </source>
</evidence>
<evidence type="ECO:0000256" key="2">
    <source>
        <dbReference type="ARBA" id="ARBA00022475"/>
    </source>
</evidence>
<dbReference type="PROSITE" id="PS50111">
    <property type="entry name" value="CHEMOTAXIS_TRANSDUC_2"/>
    <property type="match status" value="1"/>
</dbReference>
<evidence type="ECO:0000259" key="12">
    <source>
        <dbReference type="PROSITE" id="PS50885"/>
    </source>
</evidence>
<keyword evidence="7 9" id="KW-0807">Transducer</keyword>
<keyword evidence="4 10" id="KW-0812">Transmembrane</keyword>
<evidence type="ECO:0000313" key="14">
    <source>
        <dbReference type="Proteomes" id="UP000198512"/>
    </source>
</evidence>
<dbReference type="PROSITE" id="PS50885">
    <property type="entry name" value="HAMP"/>
    <property type="match status" value="1"/>
</dbReference>
<dbReference type="Gene3D" id="1.10.287.950">
    <property type="entry name" value="Methyl-accepting chemotaxis protein"/>
    <property type="match status" value="1"/>
</dbReference>
<dbReference type="InterPro" id="IPR003660">
    <property type="entry name" value="HAMP_dom"/>
</dbReference>
<keyword evidence="2" id="KW-1003">Cell membrane</keyword>
<feature type="domain" description="HAMP" evidence="12">
    <location>
        <begin position="326"/>
        <end position="379"/>
    </location>
</feature>
<evidence type="ECO:0000313" key="13">
    <source>
        <dbReference type="EMBL" id="SEQ81166.1"/>
    </source>
</evidence>
<dbReference type="SUPFAM" id="SSF58104">
    <property type="entry name" value="Methyl-accepting chemotaxis protein (MCP) signaling domain"/>
    <property type="match status" value="1"/>
</dbReference>
<evidence type="ECO:0000256" key="9">
    <source>
        <dbReference type="PROSITE-ProRule" id="PRU00284"/>
    </source>
</evidence>
<dbReference type="PANTHER" id="PTHR32089">
    <property type="entry name" value="METHYL-ACCEPTING CHEMOTAXIS PROTEIN MCPB"/>
    <property type="match status" value="1"/>
</dbReference>
<sequence>MRLKTLTNLNTLLLVTVCIALGMTLWWSQRALERPYQLMERYLSLSQDFQQQVANDIDAYLASGDATRHSSALHNLDALAPLLAELPADLATDLQRSLAELAEFSRGELLAAGKLAGDPQGLLLQAEREMAGNLAQLVAYADQAGSTSDTAAYPRRLFDIAQHLTRLAHARERLMSSGRSELAADVERELAALGEQLRQLEALPLLGVAQTSEADPSNNFAAMMGLEQETEAAPSEDRGIALKRELASLVARYPAELARTRTLIEQRQALAQQTQERIGQVQQALAALEPRVRAEHGRIQGEVRLLQGVMIGLILLIALTIDSLQRRLSRLLSNLVPTLSAWAAGDFSSGVQMATRTRELQDIEASLNRLRTYLGELVGTIRQHAEAVASTSGSLAELNGGLHDSAEHQAVETAQIRDALGALEQTIQQVAGDTQQAADAGREAERALSAGQQVIAQSLSGLHALVDEVQHNAQAIESLAAETATIDSVLTVIRSIAEQTNLLALNAAIEAARAGEAGRGFAVVADEVRSLSQRTTSATSEIQGVIGRLQQAAHQSVSAMRAQVDHAQATATQAESAEGALDDSVAAIRTIASMTQRIADASAQQRDAVADVRDHSEGIHQLGSDNLQRITQSREQGDTLLQLGGQLHRAVQRFRVQA</sequence>
<comment type="similarity">
    <text evidence="8">Belongs to the methyl-accepting chemotaxis (MCP) protein family.</text>
</comment>
<feature type="transmembrane region" description="Helical" evidence="10">
    <location>
        <begin position="12"/>
        <end position="29"/>
    </location>
</feature>
<keyword evidence="3" id="KW-0488">Methylation</keyword>
<accession>A0ABY1BGH2</accession>